<proteinExistence type="predicted"/>
<dbReference type="RefSeq" id="XP_047738289.1">
    <property type="nucleotide sequence ID" value="XM_047882333.1"/>
</dbReference>
<gene>
    <name evidence="3" type="primary">LOC125178492</name>
</gene>
<name>A0A979FML5_HYAAZ</name>
<evidence type="ECO:0000313" key="2">
    <source>
        <dbReference type="Proteomes" id="UP000694843"/>
    </source>
</evidence>
<keyword evidence="1" id="KW-0812">Transmembrane</keyword>
<keyword evidence="1" id="KW-1133">Transmembrane helix</keyword>
<evidence type="ECO:0000256" key="1">
    <source>
        <dbReference type="SAM" id="Phobius"/>
    </source>
</evidence>
<keyword evidence="1" id="KW-0472">Membrane</keyword>
<reference evidence="3" key="1">
    <citation type="submission" date="2025-08" db="UniProtKB">
        <authorList>
            <consortium name="RefSeq"/>
        </authorList>
    </citation>
    <scope>IDENTIFICATION</scope>
    <source>
        <tissue evidence="3">Whole organism</tissue>
    </source>
</reference>
<evidence type="ECO:0000313" key="3">
    <source>
        <dbReference type="RefSeq" id="XP_047738289.1"/>
    </source>
</evidence>
<dbReference type="InterPro" id="IPR026913">
    <property type="entry name" value="METTL24"/>
</dbReference>
<sequence>MKFIPFSELFRILILLVMMLIIVMVFRDKFTWQTEQLEPLISYSDNPYESIAKGDVSWLRRSIDLFDRLELEPGQTKCRKLVEVGGKSCNGGEDGMKLLCLDADVALDNKRCVVYSFGIQNDISFDKQIAKYGCRVFMMDPTLPEGSYDWVDGRLTFLPIGLGDKNEIDIEMDEWRSLEYILDNNLLVGVQQLMVEFHFFIPDSSAHRVVEFYKQRWLFLERLEDHGFLRVRYDVTYSDQAHVRMLDTNDTAYICGELFLIRRSKSHQ</sequence>
<dbReference type="GeneID" id="125178492"/>
<organism evidence="2 3">
    <name type="scientific">Hyalella azteca</name>
    <name type="common">Amphipod</name>
    <dbReference type="NCBI Taxonomy" id="294128"/>
    <lineage>
        <taxon>Eukaryota</taxon>
        <taxon>Metazoa</taxon>
        <taxon>Ecdysozoa</taxon>
        <taxon>Arthropoda</taxon>
        <taxon>Crustacea</taxon>
        <taxon>Multicrustacea</taxon>
        <taxon>Malacostraca</taxon>
        <taxon>Eumalacostraca</taxon>
        <taxon>Peracarida</taxon>
        <taxon>Amphipoda</taxon>
        <taxon>Senticaudata</taxon>
        <taxon>Talitrida</taxon>
        <taxon>Talitroidea</taxon>
        <taxon>Hyalellidae</taxon>
        <taxon>Hyalella</taxon>
    </lineage>
</organism>
<protein>
    <submittedName>
        <fullName evidence="3">Uncharacterized protein LOC125178492</fullName>
    </submittedName>
</protein>
<dbReference type="PANTHER" id="PTHR32026">
    <property type="entry name" value="METHYLTRANSFERASE-LIKE PROTEIN 24"/>
    <property type="match status" value="1"/>
</dbReference>
<dbReference type="AlphaFoldDB" id="A0A979FML5"/>
<dbReference type="OrthoDB" id="10006218at2759"/>
<dbReference type="KEGG" id="hazt:125178492"/>
<dbReference type="PANTHER" id="PTHR32026:SF10">
    <property type="entry name" value="METHYLTRANSFERASE-LIKE PROTEIN 24-RELATED"/>
    <property type="match status" value="1"/>
</dbReference>
<dbReference type="Proteomes" id="UP000694843">
    <property type="component" value="Unplaced"/>
</dbReference>
<accession>A0A979FML5</accession>
<feature type="transmembrane region" description="Helical" evidence="1">
    <location>
        <begin position="9"/>
        <end position="26"/>
    </location>
</feature>
<keyword evidence="2" id="KW-1185">Reference proteome</keyword>